<dbReference type="PANTHER" id="PTHR40038">
    <property type="entry name" value="MEMBRANE-ASSOCIATED PROTEIN TCAA"/>
    <property type="match status" value="1"/>
</dbReference>
<dbReference type="RefSeq" id="WP_109712987.1">
    <property type="nucleotide sequence ID" value="NZ_QGDS01000011.1"/>
</dbReference>
<feature type="domain" description="Zinc-ribbon" evidence="2">
    <location>
        <begin position="3"/>
        <end position="25"/>
    </location>
</feature>
<keyword evidence="1" id="KW-0472">Membrane</keyword>
<evidence type="ECO:0000313" key="3">
    <source>
        <dbReference type="EMBL" id="SUQ15295.1"/>
    </source>
</evidence>
<dbReference type="PANTHER" id="PTHR40038:SF1">
    <property type="entry name" value="MEMBRANE-ASSOCIATED PROTEIN TCAA"/>
    <property type="match status" value="1"/>
</dbReference>
<dbReference type="Proteomes" id="UP000254051">
    <property type="component" value="Unassembled WGS sequence"/>
</dbReference>
<organism evidence="3 4">
    <name type="scientific">Faecalicatena contorta</name>
    <dbReference type="NCBI Taxonomy" id="39482"/>
    <lineage>
        <taxon>Bacteria</taxon>
        <taxon>Bacillati</taxon>
        <taxon>Bacillota</taxon>
        <taxon>Clostridia</taxon>
        <taxon>Lachnospirales</taxon>
        <taxon>Lachnospiraceae</taxon>
        <taxon>Faecalicatena</taxon>
    </lineage>
</organism>
<accession>A0A315ZTC8</accession>
<dbReference type="InterPro" id="IPR026870">
    <property type="entry name" value="Zinc_ribbon_dom"/>
</dbReference>
<gene>
    <name evidence="3" type="ORF">SAMN05216529_11180</name>
</gene>
<proteinExistence type="predicted"/>
<keyword evidence="1" id="KW-1133">Transmembrane helix</keyword>
<evidence type="ECO:0000259" key="2">
    <source>
        <dbReference type="Pfam" id="PF13240"/>
    </source>
</evidence>
<keyword evidence="4" id="KW-1185">Reference proteome</keyword>
<protein>
    <submittedName>
        <fullName evidence="3">Zinc-ribbon domain-containing protein</fullName>
    </submittedName>
</protein>
<sequence>MLFCPNCGIKNEDKAKFCENCGTKLEGIRIVKKPTIDVKKYGEKAKSLTKMQIIVLAEVICLILVIGMFFGMGISQNSAESVARRYLQAYSEQNWSRVYDMTDYPEGGLLQKYQFIELMKSSEAPEITSFEIKKDKQAVSGIQKSFNVEYTIKGGGADTLQLNLTKQGEKSILFFDRWKVSSDEQVVKDFCISVPAGASVAVDGIALTDSEKAENQIDGMNSYYVTLFTGSHKLQVAAPWFELYETDFSAVQGEQFTVSDLKLADEGQTAVQAKMQEALEKVYRAAMSGQEFSEISDLFLDKYKDSCEESYDNFASGLHNQESYTLNQVAFTDFKCKFNYNTSHKGMLGAEMTFNYDTQYTYSYKSWMNNLVTEEETGNGGSYMSASFGYDGETYKLTSISIGSVL</sequence>
<reference evidence="4" key="1">
    <citation type="submission" date="2017-07" db="EMBL/GenBank/DDBJ databases">
        <authorList>
            <person name="Varghese N."/>
            <person name="Submissions S."/>
        </authorList>
    </citation>
    <scope>NUCLEOTIDE SEQUENCE [LARGE SCALE GENOMIC DNA]</scope>
    <source>
        <strain evidence="4">NLAE-zl-C134</strain>
    </source>
</reference>
<evidence type="ECO:0000313" key="4">
    <source>
        <dbReference type="Proteomes" id="UP000254051"/>
    </source>
</evidence>
<dbReference type="Pfam" id="PF13240">
    <property type="entry name" value="Zn_Ribbon_1"/>
    <property type="match status" value="1"/>
</dbReference>
<dbReference type="OrthoDB" id="2029546at2"/>
<dbReference type="EMBL" id="UHJJ01000011">
    <property type="protein sequence ID" value="SUQ15295.1"/>
    <property type="molecule type" value="Genomic_DNA"/>
</dbReference>
<dbReference type="AlphaFoldDB" id="A0A315ZTC8"/>
<keyword evidence="1" id="KW-0812">Transmembrane</keyword>
<name>A0A315ZTC8_9FIRM</name>
<evidence type="ECO:0000256" key="1">
    <source>
        <dbReference type="SAM" id="Phobius"/>
    </source>
</evidence>
<feature type="transmembrane region" description="Helical" evidence="1">
    <location>
        <begin position="53"/>
        <end position="74"/>
    </location>
</feature>